<evidence type="ECO:0000313" key="1">
    <source>
        <dbReference type="EMBL" id="SAL80753.1"/>
    </source>
</evidence>
<evidence type="ECO:0000313" key="2">
    <source>
        <dbReference type="Proteomes" id="UP000054770"/>
    </source>
</evidence>
<name>A0A158KJ29_9BURK</name>
<dbReference type="EMBL" id="FCON02000096">
    <property type="protein sequence ID" value="SAL80753.1"/>
    <property type="molecule type" value="Genomic_DNA"/>
</dbReference>
<gene>
    <name evidence="1" type="ORF">AWB68_05928</name>
</gene>
<organism evidence="1 2">
    <name type="scientific">Caballeronia choica</name>
    <dbReference type="NCBI Taxonomy" id="326476"/>
    <lineage>
        <taxon>Bacteria</taxon>
        <taxon>Pseudomonadati</taxon>
        <taxon>Pseudomonadota</taxon>
        <taxon>Betaproteobacteria</taxon>
        <taxon>Burkholderiales</taxon>
        <taxon>Burkholderiaceae</taxon>
        <taxon>Caballeronia</taxon>
    </lineage>
</organism>
<accession>A0A158KJ29</accession>
<dbReference type="Proteomes" id="UP000054770">
    <property type="component" value="Unassembled WGS sequence"/>
</dbReference>
<keyword evidence="2" id="KW-1185">Reference proteome</keyword>
<protein>
    <submittedName>
        <fullName evidence="1">Uncharacterized protein</fullName>
    </submittedName>
</protein>
<dbReference type="AlphaFoldDB" id="A0A158KJ29"/>
<sequence length="47" mass="4980">MRRITITSTSAPSTAMTSAAAIIDSQKPAAVAPKRLVRLYATYTPSI</sequence>
<reference evidence="1" key="1">
    <citation type="submission" date="2016-01" db="EMBL/GenBank/DDBJ databases">
        <authorList>
            <person name="Peeters C."/>
        </authorList>
    </citation>
    <scope>NUCLEOTIDE SEQUENCE [LARGE SCALE GENOMIC DNA]</scope>
    <source>
        <strain evidence="1">LMG 22940</strain>
    </source>
</reference>
<proteinExistence type="predicted"/>
<comment type="caution">
    <text evidence="1">The sequence shown here is derived from an EMBL/GenBank/DDBJ whole genome shotgun (WGS) entry which is preliminary data.</text>
</comment>